<proteinExistence type="predicted"/>
<feature type="domain" description="Peptidase S1" evidence="4">
    <location>
        <begin position="125"/>
        <end position="427"/>
    </location>
</feature>
<evidence type="ECO:0000256" key="3">
    <source>
        <dbReference type="SAM" id="MobiDB-lite"/>
    </source>
</evidence>
<keyword evidence="2" id="KW-0720">Serine protease</keyword>
<dbReference type="AlphaFoldDB" id="A0A7R9I598"/>
<evidence type="ECO:0000256" key="2">
    <source>
        <dbReference type="RuleBase" id="RU363034"/>
    </source>
</evidence>
<dbReference type="GO" id="GO:0006508">
    <property type="term" value="P:proteolysis"/>
    <property type="evidence" value="ECO:0007669"/>
    <property type="project" value="UniProtKB-KW"/>
</dbReference>
<gene>
    <name evidence="5" type="ORF">TBIB3V08_LOCUS10451</name>
</gene>
<dbReference type="InterPro" id="IPR051333">
    <property type="entry name" value="CLIP_Serine_Protease"/>
</dbReference>
<dbReference type="PANTHER" id="PTHR24260:SF136">
    <property type="entry name" value="GH08193P-RELATED"/>
    <property type="match status" value="1"/>
</dbReference>
<dbReference type="InterPro" id="IPR033116">
    <property type="entry name" value="TRYPSIN_SER"/>
</dbReference>
<dbReference type="InterPro" id="IPR009003">
    <property type="entry name" value="Peptidase_S1_PA"/>
</dbReference>
<name>A0A7R9I598_9NEOP</name>
<keyword evidence="1" id="KW-1015">Disulfide bond</keyword>
<evidence type="ECO:0000256" key="1">
    <source>
        <dbReference type="ARBA" id="ARBA00023157"/>
    </source>
</evidence>
<keyword evidence="2" id="KW-0378">Hydrolase</keyword>
<dbReference type="GO" id="GO:0004252">
    <property type="term" value="F:serine-type endopeptidase activity"/>
    <property type="evidence" value="ECO:0007669"/>
    <property type="project" value="InterPro"/>
</dbReference>
<feature type="region of interest" description="Disordered" evidence="3">
    <location>
        <begin position="670"/>
        <end position="716"/>
    </location>
</feature>
<dbReference type="SUPFAM" id="SSF50494">
    <property type="entry name" value="Trypsin-like serine proteases"/>
    <property type="match status" value="1"/>
</dbReference>
<dbReference type="EMBL" id="OD569656">
    <property type="protein sequence ID" value="CAD7448162.1"/>
    <property type="molecule type" value="Genomic_DNA"/>
</dbReference>
<organism evidence="5">
    <name type="scientific">Timema bartmani</name>
    <dbReference type="NCBI Taxonomy" id="61472"/>
    <lineage>
        <taxon>Eukaryota</taxon>
        <taxon>Metazoa</taxon>
        <taxon>Ecdysozoa</taxon>
        <taxon>Arthropoda</taxon>
        <taxon>Hexapoda</taxon>
        <taxon>Insecta</taxon>
        <taxon>Pterygota</taxon>
        <taxon>Neoptera</taxon>
        <taxon>Polyneoptera</taxon>
        <taxon>Phasmatodea</taxon>
        <taxon>Timematodea</taxon>
        <taxon>Timematoidea</taxon>
        <taxon>Timematidae</taxon>
        <taxon>Timema</taxon>
    </lineage>
</organism>
<evidence type="ECO:0000259" key="4">
    <source>
        <dbReference type="PROSITE" id="PS50240"/>
    </source>
</evidence>
<protein>
    <recommendedName>
        <fullName evidence="4">Peptidase S1 domain-containing protein</fullName>
    </recommendedName>
</protein>
<feature type="region of interest" description="Disordered" evidence="3">
    <location>
        <begin position="595"/>
        <end position="624"/>
    </location>
</feature>
<sequence>MSDKCLDSESCPVSVMSDKYLDSESCPVSVMSDKCLDSESCPVSVMSDKCLDSESCPASVMSDKCLDSESCPVSVLSEKCLTDAKALNICWRFRNVQVDCIGKCCKQSYLHLFEGPFYKYQTSKIVNGQQASRGQFPHQAALYLDKRSFCGGSLISSEWVLTAAHCAQGVTSRERCCSSQTIFVRVPRPCWLKCRGLCSSAETATVRLGSQNLRVDEEGRKSYTSREFLVHEEYNDTTLSNDIALIKLPAAVPPSPLIATPCCASSINMGTGDDERNDPLQGVHPAFIFPVNLPSPSEVNMTFENRTALVSGWGRILDNSTGISDELNFVNLTILTNLECAESYVPGVVISSTICARGTEQRSTCRGDSGGPLVLNRATNYTQGERSTNYTQIGVVSFVARSGCASGAPSGYVRVTSFLDWLATNTGHPERSLPSKANKPSFRKRTSKFEKAVQKFASEREESSNHPLTVRNLTGNAPRQHWVTKGRLSNPVVTGLFRRGQHSSIMNRALPLNELSQAYLENDLHRIIDLANKQSRSVRSSQDNGNAKSRRSLVPRLYMQTERDAVYSPTLPALIEPRQLSPLCFSPQASSTRMVHGPYAPVSGGPPNKSTLVPSTSSSSDEDDSHILGYRAFSAACERSVSVVSKRLGELCRHNHLQGVRRKLQDTFVKSHNKDPPVSSQKCNHTNPQQTTATQTKPSECHKSTSASSQETLPEHLPLSETILDPLEYLKKAFGDAPMNFNCSRTVKKNRSKEATVSMYESDMSPLLDTHVYPSTSWEHGSLQPRDRDWYSPDPRELFQRESKMYQEPEERRISCASYPYQGSSVEDYEDEAQLHFPASSATEMSPETRFASLVSSPPIVYWKRSMF</sequence>
<accession>A0A7R9I598</accession>
<dbReference type="InterPro" id="IPR001314">
    <property type="entry name" value="Peptidase_S1A"/>
</dbReference>
<dbReference type="PANTHER" id="PTHR24260">
    <property type="match status" value="1"/>
</dbReference>
<dbReference type="InterPro" id="IPR043504">
    <property type="entry name" value="Peptidase_S1_PA_chymotrypsin"/>
</dbReference>
<dbReference type="PRINTS" id="PR00722">
    <property type="entry name" value="CHYMOTRYPSIN"/>
</dbReference>
<keyword evidence="2" id="KW-0645">Protease</keyword>
<dbReference type="SMART" id="SM00020">
    <property type="entry name" value="Tryp_SPc"/>
    <property type="match status" value="1"/>
</dbReference>
<reference evidence="5" key="1">
    <citation type="submission" date="2020-11" db="EMBL/GenBank/DDBJ databases">
        <authorList>
            <person name="Tran Van P."/>
        </authorList>
    </citation>
    <scope>NUCLEOTIDE SEQUENCE</scope>
</reference>
<evidence type="ECO:0000313" key="5">
    <source>
        <dbReference type="EMBL" id="CAD7448162.1"/>
    </source>
</evidence>
<dbReference type="InterPro" id="IPR001254">
    <property type="entry name" value="Trypsin_dom"/>
</dbReference>
<dbReference type="PROSITE" id="PS00135">
    <property type="entry name" value="TRYPSIN_SER"/>
    <property type="match status" value="1"/>
</dbReference>
<dbReference type="Gene3D" id="2.40.10.10">
    <property type="entry name" value="Trypsin-like serine proteases"/>
    <property type="match status" value="2"/>
</dbReference>
<dbReference type="CDD" id="cd00190">
    <property type="entry name" value="Tryp_SPc"/>
    <property type="match status" value="1"/>
</dbReference>
<dbReference type="PROSITE" id="PS00134">
    <property type="entry name" value="TRYPSIN_HIS"/>
    <property type="match status" value="1"/>
</dbReference>
<feature type="compositionally biased region" description="Polar residues" evidence="3">
    <location>
        <begin position="678"/>
        <end position="712"/>
    </location>
</feature>
<dbReference type="PROSITE" id="PS50240">
    <property type="entry name" value="TRYPSIN_DOM"/>
    <property type="match status" value="1"/>
</dbReference>
<dbReference type="Pfam" id="PF00089">
    <property type="entry name" value="Trypsin"/>
    <property type="match status" value="3"/>
</dbReference>
<dbReference type="InterPro" id="IPR018114">
    <property type="entry name" value="TRYPSIN_HIS"/>
</dbReference>